<name>F0RXI9_SPHGB</name>
<dbReference type="eggNOG" id="COG2856">
    <property type="taxonomic scope" value="Bacteria"/>
</dbReference>
<sequence>MFAERLKRARVSSGFSMQNLATKVGISANMIKKYEHGESMPSSATLIRLAASLGLKSEYFFRPTQITLQNIQYRKKSSLSRKVLQQIEADVLEQAERWFELKQLWPHFPISPPVLPPATIENLEDIETYAMNLRSAWNLGTKEIPNLTALVEEHGFLVIMSNISAQGAYDGLQASIEGTPILVCQQQGDGTRQRFTLAHELGHFAFASSLPEGLNLELCCHRFAQAFLIPLPTIYSFLGTKRHTLEIGELYHIKHRYGISMQACIRRAFDTSIISESTYKHLCMLFSSNGWKKQEPGEPYSLETTSFFKHLVYRALGEGIIEEAKAAELLGQSVMEFHRNRYMRDSDVALVSQ</sequence>
<dbReference type="SUPFAM" id="SSF47413">
    <property type="entry name" value="lambda repressor-like DNA-binding domains"/>
    <property type="match status" value="1"/>
</dbReference>
<dbReference type="PROSITE" id="PS50943">
    <property type="entry name" value="HTH_CROC1"/>
    <property type="match status" value="1"/>
</dbReference>
<dbReference type="Pfam" id="PF06114">
    <property type="entry name" value="Peptidase_M78"/>
    <property type="match status" value="1"/>
</dbReference>
<dbReference type="HOGENOM" id="CLU_053651_0_0_12"/>
<evidence type="ECO:0000313" key="3">
    <source>
        <dbReference type="EMBL" id="ADY12039.1"/>
    </source>
</evidence>
<feature type="domain" description="HTH cro/C1-type" evidence="2">
    <location>
        <begin position="6"/>
        <end position="60"/>
    </location>
</feature>
<dbReference type="PANTHER" id="PTHR43236">
    <property type="entry name" value="ANTITOXIN HIGA1"/>
    <property type="match status" value="1"/>
</dbReference>
<dbReference type="InterPro" id="IPR010359">
    <property type="entry name" value="IrrE_HExxH"/>
</dbReference>
<dbReference type="Pfam" id="PF01381">
    <property type="entry name" value="HTH_3"/>
    <property type="match status" value="1"/>
</dbReference>
<dbReference type="Proteomes" id="UP000008466">
    <property type="component" value="Chromosome"/>
</dbReference>
<dbReference type="Gene3D" id="1.10.10.2910">
    <property type="match status" value="1"/>
</dbReference>
<comment type="similarity">
    <text evidence="1">Belongs to the short-chain fatty acyl-CoA assimilation regulator (ScfR) family.</text>
</comment>
<dbReference type="OrthoDB" id="9816277at2"/>
<dbReference type="RefSeq" id="WP_013605892.1">
    <property type="nucleotide sequence ID" value="NC_015152.1"/>
</dbReference>
<evidence type="ECO:0000256" key="1">
    <source>
        <dbReference type="ARBA" id="ARBA00007227"/>
    </source>
</evidence>
<dbReference type="CDD" id="cd00093">
    <property type="entry name" value="HTH_XRE"/>
    <property type="match status" value="1"/>
</dbReference>
<evidence type="ECO:0000313" key="4">
    <source>
        <dbReference type="Proteomes" id="UP000008466"/>
    </source>
</evidence>
<keyword evidence="4" id="KW-1185">Reference proteome</keyword>
<dbReference type="GO" id="GO:0003677">
    <property type="term" value="F:DNA binding"/>
    <property type="evidence" value="ECO:0007669"/>
    <property type="project" value="InterPro"/>
</dbReference>
<dbReference type="STRING" id="158189.SpiBuddy_0198"/>
<proteinExistence type="inferred from homology"/>
<dbReference type="Gene3D" id="1.10.260.40">
    <property type="entry name" value="lambda repressor-like DNA-binding domains"/>
    <property type="match status" value="1"/>
</dbReference>
<dbReference type="PANTHER" id="PTHR43236:SF1">
    <property type="entry name" value="BLL7220 PROTEIN"/>
    <property type="match status" value="1"/>
</dbReference>
<dbReference type="EMBL" id="CP002541">
    <property type="protein sequence ID" value="ADY12039.1"/>
    <property type="molecule type" value="Genomic_DNA"/>
</dbReference>
<organism evidence="3 4">
    <name type="scientific">Sphaerochaeta globosa (strain ATCC BAA-1886 / DSM 22777 / Buddy)</name>
    <name type="common">Spirochaeta sp. (strain Buddy)</name>
    <dbReference type="NCBI Taxonomy" id="158189"/>
    <lineage>
        <taxon>Bacteria</taxon>
        <taxon>Pseudomonadati</taxon>
        <taxon>Spirochaetota</taxon>
        <taxon>Spirochaetia</taxon>
        <taxon>Spirochaetales</taxon>
        <taxon>Sphaerochaetaceae</taxon>
        <taxon>Sphaerochaeta</taxon>
    </lineage>
</organism>
<dbReference type="SMART" id="SM00530">
    <property type="entry name" value="HTH_XRE"/>
    <property type="match status" value="1"/>
</dbReference>
<dbReference type="AlphaFoldDB" id="F0RXI9"/>
<dbReference type="InterPro" id="IPR001387">
    <property type="entry name" value="Cro/C1-type_HTH"/>
</dbReference>
<evidence type="ECO:0000259" key="2">
    <source>
        <dbReference type="PROSITE" id="PS50943"/>
    </source>
</evidence>
<dbReference type="eggNOG" id="COG1396">
    <property type="taxonomic scope" value="Bacteria"/>
</dbReference>
<dbReference type="InterPro" id="IPR010982">
    <property type="entry name" value="Lambda_DNA-bd_dom_sf"/>
</dbReference>
<dbReference type="InterPro" id="IPR052345">
    <property type="entry name" value="Rad_response_metalloprotease"/>
</dbReference>
<reference evidence="4" key="1">
    <citation type="submission" date="2011-02" db="EMBL/GenBank/DDBJ databases">
        <title>Complete sequence of Spirochaeta sp. Buddy.</title>
        <authorList>
            <person name="Lucas S."/>
            <person name="Copeland A."/>
            <person name="Lapidus A."/>
            <person name="Cheng J.-F."/>
            <person name="Goodwin L."/>
            <person name="Pitluck S."/>
            <person name="Zeytun A."/>
            <person name="Detter J.C."/>
            <person name="Han C."/>
            <person name="Tapia R."/>
            <person name="Land M."/>
            <person name="Hauser L."/>
            <person name="Kyrpides N."/>
            <person name="Ivanova N."/>
            <person name="Mikhailova N."/>
            <person name="Pagani I."/>
            <person name="Ritalahti K.M."/>
            <person name="Loeffler F.E."/>
            <person name="Woyke T."/>
        </authorList>
    </citation>
    <scope>NUCLEOTIDE SEQUENCE [LARGE SCALE GENOMIC DNA]</scope>
    <source>
        <strain evidence="4">ATCC BAA-1886 / DSM 22777 / Buddy</strain>
    </source>
</reference>
<protein>
    <submittedName>
        <fullName evidence="3">Helix-turn-helix domain protein</fullName>
    </submittedName>
</protein>
<dbReference type="KEGG" id="sbu:SpiBuddy_0198"/>
<accession>F0RXI9</accession>
<gene>
    <name evidence="3" type="ordered locus">SpiBuddy_0198</name>
</gene>